<keyword evidence="3" id="KW-1185">Reference proteome</keyword>
<dbReference type="PROSITE" id="PS51725">
    <property type="entry name" value="ABM"/>
    <property type="match status" value="1"/>
</dbReference>
<feature type="domain" description="ABM" evidence="1">
    <location>
        <begin position="22"/>
        <end position="110"/>
    </location>
</feature>
<proteinExistence type="predicted"/>
<comment type="caution">
    <text evidence="2">The sequence shown here is derived from an EMBL/GenBank/DDBJ whole genome shotgun (WGS) entry which is preliminary data.</text>
</comment>
<evidence type="ECO:0000259" key="1">
    <source>
        <dbReference type="PROSITE" id="PS51725"/>
    </source>
</evidence>
<name>A0ABX0ZII4_9ACTN</name>
<dbReference type="InterPro" id="IPR007575">
    <property type="entry name" value="SchA_CurD-like"/>
</dbReference>
<protein>
    <submittedName>
        <fullName evidence="2">TcmI family type II polyketide cyclase</fullName>
    </submittedName>
</protein>
<dbReference type="RefSeq" id="WP_167982505.1">
    <property type="nucleotide sequence ID" value="NZ_JAATEJ010000005.1"/>
</dbReference>
<dbReference type="SUPFAM" id="SSF54909">
    <property type="entry name" value="Dimeric alpha+beta barrel"/>
    <property type="match status" value="1"/>
</dbReference>
<dbReference type="Proteomes" id="UP000734511">
    <property type="component" value="Unassembled WGS sequence"/>
</dbReference>
<dbReference type="Pfam" id="PF04486">
    <property type="entry name" value="SchA_CurD"/>
    <property type="match status" value="1"/>
</dbReference>
<sequence>MTTLSEEPGTAGTATAPQTSPLRVVLLLDVKRGAQQRFLDAYQLLRDQVASVPGHVSDQLCQSIEDPSQWLITSEWESAEPFLAWVDSPEHREMVKPMHECVNDTRSLRFDVLRETSAAGHTGSRAPRPERAGDGRIRHAITFTVRPGSEEHVAKLLSEYASPAARVDSATRLCRTTLFMHGNRVVRAVEVRGNLAAALRHVAQQPEVRAVEEAINPYLEEERDLNDPEAARAFFSRASLPAVHEAVAEAERHGQPRRYALRYPVRAGSGAAAARVLARSDELAAADPTGPLVRSTVFQRDDVVVRVIDLAAPADQDLALTTGTADRDLAAELGRLLELPGAERDLATDRGRGELLAHCEMTPITDRHAQDS</sequence>
<evidence type="ECO:0000313" key="3">
    <source>
        <dbReference type="Proteomes" id="UP000734511"/>
    </source>
</evidence>
<dbReference type="Gene3D" id="3.30.70.100">
    <property type="match status" value="1"/>
</dbReference>
<evidence type="ECO:0000313" key="2">
    <source>
        <dbReference type="EMBL" id="NJP43655.1"/>
    </source>
</evidence>
<dbReference type="Pfam" id="PF03992">
    <property type="entry name" value="ABM"/>
    <property type="match status" value="1"/>
</dbReference>
<accession>A0ABX0ZII4</accession>
<gene>
    <name evidence="2" type="ORF">HCN08_09610</name>
</gene>
<organism evidence="2 3">
    <name type="scientific">Actinacidiphila epipremni</name>
    <dbReference type="NCBI Taxonomy" id="2053013"/>
    <lineage>
        <taxon>Bacteria</taxon>
        <taxon>Bacillati</taxon>
        <taxon>Actinomycetota</taxon>
        <taxon>Actinomycetes</taxon>
        <taxon>Kitasatosporales</taxon>
        <taxon>Streptomycetaceae</taxon>
        <taxon>Actinacidiphila</taxon>
    </lineage>
</organism>
<reference evidence="2 3" key="1">
    <citation type="submission" date="2020-03" db="EMBL/GenBank/DDBJ databases">
        <title>WGS of actinomycetes isolated from Thailand.</title>
        <authorList>
            <person name="Thawai C."/>
        </authorList>
    </citation>
    <scope>NUCLEOTIDE SEQUENCE [LARGE SCALE GENOMIC DNA]</scope>
    <source>
        <strain evidence="2 3">PRB2-1</strain>
    </source>
</reference>
<dbReference type="EMBL" id="JAATEJ010000005">
    <property type="protein sequence ID" value="NJP43655.1"/>
    <property type="molecule type" value="Genomic_DNA"/>
</dbReference>
<dbReference type="InterPro" id="IPR007138">
    <property type="entry name" value="ABM_dom"/>
</dbReference>
<dbReference type="InterPro" id="IPR011008">
    <property type="entry name" value="Dimeric_a/b-barrel"/>
</dbReference>